<gene>
    <name evidence="4" type="ORF">SAY87_006148</name>
</gene>
<feature type="domain" description="DUF7653" evidence="3">
    <location>
        <begin position="566"/>
        <end position="697"/>
    </location>
</feature>
<organism evidence="4 5">
    <name type="scientific">Trapa incisa</name>
    <dbReference type="NCBI Taxonomy" id="236973"/>
    <lineage>
        <taxon>Eukaryota</taxon>
        <taxon>Viridiplantae</taxon>
        <taxon>Streptophyta</taxon>
        <taxon>Embryophyta</taxon>
        <taxon>Tracheophyta</taxon>
        <taxon>Spermatophyta</taxon>
        <taxon>Magnoliopsida</taxon>
        <taxon>eudicotyledons</taxon>
        <taxon>Gunneridae</taxon>
        <taxon>Pentapetalae</taxon>
        <taxon>rosids</taxon>
        <taxon>malvids</taxon>
        <taxon>Myrtales</taxon>
        <taxon>Lythraceae</taxon>
        <taxon>Trapa</taxon>
    </lineage>
</organism>
<reference evidence="4 5" key="1">
    <citation type="journal article" date="2023" name="Hortic Res">
        <title>Pangenome of water caltrop reveals structural variations and asymmetric subgenome divergence after allopolyploidization.</title>
        <authorList>
            <person name="Zhang X."/>
            <person name="Chen Y."/>
            <person name="Wang L."/>
            <person name="Yuan Y."/>
            <person name="Fang M."/>
            <person name="Shi L."/>
            <person name="Lu R."/>
            <person name="Comes H.P."/>
            <person name="Ma Y."/>
            <person name="Chen Y."/>
            <person name="Huang G."/>
            <person name="Zhou Y."/>
            <person name="Zheng Z."/>
            <person name="Qiu Y."/>
        </authorList>
    </citation>
    <scope>NUCLEOTIDE SEQUENCE [LARGE SCALE GENOMIC DNA]</scope>
    <source>
        <tissue evidence="4">Roots</tissue>
    </source>
</reference>
<dbReference type="Proteomes" id="UP001345219">
    <property type="component" value="Chromosome 5"/>
</dbReference>
<evidence type="ECO:0000256" key="1">
    <source>
        <dbReference type="SAM" id="Coils"/>
    </source>
</evidence>
<dbReference type="InterPro" id="IPR056070">
    <property type="entry name" value="DUF7653"/>
</dbReference>
<keyword evidence="5" id="KW-1185">Reference proteome</keyword>
<dbReference type="PANTHER" id="PTHR47491:SF5">
    <property type="entry name" value="CAP-GLY DOMAIN LINKER"/>
    <property type="match status" value="1"/>
</dbReference>
<comment type="caution">
    <text evidence="4">The sequence shown here is derived from an EMBL/GenBank/DDBJ whole genome shotgun (WGS) entry which is preliminary data.</text>
</comment>
<evidence type="ECO:0000313" key="5">
    <source>
        <dbReference type="Proteomes" id="UP001345219"/>
    </source>
</evidence>
<dbReference type="EMBL" id="JAXIOK010000010">
    <property type="protein sequence ID" value="KAK4761255.1"/>
    <property type="molecule type" value="Genomic_DNA"/>
</dbReference>
<feature type="compositionally biased region" description="Low complexity" evidence="2">
    <location>
        <begin position="9"/>
        <end position="21"/>
    </location>
</feature>
<dbReference type="Pfam" id="PF24670">
    <property type="entry name" value="DUF7653"/>
    <property type="match status" value="1"/>
</dbReference>
<feature type="region of interest" description="Disordered" evidence="2">
    <location>
        <begin position="1"/>
        <end position="76"/>
    </location>
</feature>
<feature type="compositionally biased region" description="Basic and acidic residues" evidence="2">
    <location>
        <begin position="59"/>
        <end position="74"/>
    </location>
</feature>
<keyword evidence="1" id="KW-0175">Coiled coil</keyword>
<protein>
    <recommendedName>
        <fullName evidence="3">DUF7653 domain-containing protein</fullName>
    </recommendedName>
</protein>
<feature type="coiled-coil region" evidence="1">
    <location>
        <begin position="739"/>
        <end position="794"/>
    </location>
</feature>
<evidence type="ECO:0000313" key="4">
    <source>
        <dbReference type="EMBL" id="KAK4761255.1"/>
    </source>
</evidence>
<sequence>MRKVFFFRTSGSGNSTSPSTKKTQKEDIFRNRMGGQIGHKQEHDCPQSPQGLLSKAQKHSYDIQHPKSAPDLRRSHSLSSTHFFNEGLEQSNVDVYMCQGIITSKKKSGAKQSLESQCDSSEYSSNTLSNISSKIVDRYIDGEQNQDRSSKNDAFMRNIGKECWFHTSQAQFLEPSSPTGSTKNRLRSHSSREAKRTLYYSSVDLVENHLGYESPSPTKNVIGRHCQPTAGFPRMSQKDYDPDIPITVEDIYCGSLNKEWLREVANKDSTPLDATRETISYEVPNHNNNIPIEDDVNFELQRRCKEAEERVNILSEEFEQDPFILDMSHDQSVLIHTIRNLSKEKLNLAMEVSELLQSTIAERASAKKELRLAKMEIQLQAWRLEREKKDMQLGFEKELDRRSSELSSRIEKYQFEEQRLHERVRQLAEQNVSLQREISSFCEREAENRNLEAYSEQQIKELSMKVEKLTLQNEELCVQISELQEKCKASEENGLCIMRNMHEKEKESKELHRSVSRLLRTINDQGKTIEGFREGFSEEIGKLERIDECVAKLQIEQMRLTGVELALRQECESYRLEAESLLYENINLSNRLKVNPQNPRDLMFQLHNELLARVCCLQRQGLSILNDSTDLCLKLLAFIRVKSNHHNETLQGLEKERKFGSDSDFLIESDVKIQGFKHGIESLTRSLKTTTDLLQVKHKPPTKQLEGQTSEDALWSELKTERLLTSLLKEKLYSKEMEIEQLQAELATAVRGADMLRSEVWYAHDSLSCVTQKLQELELQMLKKDVSINHLQNDLQDTKMELNIIRGILTRVSEERDKMWEKVKDFSEKNMLLNLEVDMLKRKADSLEEDVLIKEGQITILKDMISEQSFSLLFSVDMT</sequence>
<feature type="coiled-coil region" evidence="1">
    <location>
        <begin position="356"/>
        <end position="493"/>
    </location>
</feature>
<dbReference type="PANTHER" id="PTHR47491">
    <property type="entry name" value="CAP-GLY DOMAIN LINKER"/>
    <property type="match status" value="1"/>
</dbReference>
<accession>A0AAN7QCS1</accession>
<dbReference type="AlphaFoldDB" id="A0AAN7QCS1"/>
<evidence type="ECO:0000259" key="3">
    <source>
        <dbReference type="Pfam" id="PF24670"/>
    </source>
</evidence>
<proteinExistence type="predicted"/>
<feature type="coiled-coil region" evidence="1">
    <location>
        <begin position="830"/>
        <end position="857"/>
    </location>
</feature>
<name>A0AAN7QCS1_9MYRT</name>
<evidence type="ECO:0000256" key="2">
    <source>
        <dbReference type="SAM" id="MobiDB-lite"/>
    </source>
</evidence>